<evidence type="ECO:0000313" key="2">
    <source>
        <dbReference type="EMBL" id="EGE06008.1"/>
    </source>
</evidence>
<dbReference type="AlphaFoldDB" id="F2PVU0"/>
<dbReference type="VEuPathDB" id="FungiDB:TEQG_08719"/>
<keyword evidence="1" id="KW-0472">Membrane</keyword>
<dbReference type="HOGENOM" id="CLU_2623755_0_0_1"/>
<accession>F2PVU0</accession>
<proteinExistence type="predicted"/>
<dbReference type="Proteomes" id="UP000009169">
    <property type="component" value="Unassembled WGS sequence"/>
</dbReference>
<reference evidence="3" key="1">
    <citation type="journal article" date="2012" name="MBio">
        <title>Comparative genome analysis of Trichophyton rubrum and related dermatophytes reveals candidate genes involved in infection.</title>
        <authorList>
            <person name="Martinez D.A."/>
            <person name="Oliver B.G."/>
            <person name="Graeser Y."/>
            <person name="Goldberg J.M."/>
            <person name="Li W."/>
            <person name="Martinez-Rossi N.M."/>
            <person name="Monod M."/>
            <person name="Shelest E."/>
            <person name="Barton R.C."/>
            <person name="Birch E."/>
            <person name="Brakhage A.A."/>
            <person name="Chen Z."/>
            <person name="Gurr S.J."/>
            <person name="Heiman D."/>
            <person name="Heitman J."/>
            <person name="Kosti I."/>
            <person name="Rossi A."/>
            <person name="Saif S."/>
            <person name="Samalova M."/>
            <person name="Saunders C.W."/>
            <person name="Shea T."/>
            <person name="Summerbell R.C."/>
            <person name="Xu J."/>
            <person name="Young S."/>
            <person name="Zeng Q."/>
            <person name="Birren B.W."/>
            <person name="Cuomo C.A."/>
            <person name="White T.C."/>
        </authorList>
    </citation>
    <scope>NUCLEOTIDE SEQUENCE [LARGE SCALE GENOMIC DNA]</scope>
    <source>
        <strain evidence="3">ATCC MYA-4606 / CBS 127.97</strain>
    </source>
</reference>
<evidence type="ECO:0000313" key="3">
    <source>
        <dbReference type="Proteomes" id="UP000009169"/>
    </source>
</evidence>
<keyword evidence="1" id="KW-1133">Transmembrane helix</keyword>
<protein>
    <submittedName>
        <fullName evidence="2">Uncharacterized protein</fullName>
    </submittedName>
</protein>
<feature type="transmembrane region" description="Helical" evidence="1">
    <location>
        <begin position="55"/>
        <end position="72"/>
    </location>
</feature>
<keyword evidence="1" id="KW-0812">Transmembrane</keyword>
<keyword evidence="3" id="KW-1185">Reference proteome</keyword>
<dbReference type="EMBL" id="DS995744">
    <property type="protein sequence ID" value="EGE06008.1"/>
    <property type="molecule type" value="Genomic_DNA"/>
</dbReference>
<gene>
    <name evidence="2" type="ORF">TEQG_08719</name>
</gene>
<evidence type="ECO:0000256" key="1">
    <source>
        <dbReference type="SAM" id="Phobius"/>
    </source>
</evidence>
<name>F2PVU0_TRIEC</name>
<organism evidence="2 3">
    <name type="scientific">Trichophyton equinum (strain ATCC MYA-4606 / CBS 127.97)</name>
    <name type="common">Horse ringworm fungus</name>
    <dbReference type="NCBI Taxonomy" id="559882"/>
    <lineage>
        <taxon>Eukaryota</taxon>
        <taxon>Fungi</taxon>
        <taxon>Dikarya</taxon>
        <taxon>Ascomycota</taxon>
        <taxon>Pezizomycotina</taxon>
        <taxon>Eurotiomycetes</taxon>
        <taxon>Eurotiomycetidae</taxon>
        <taxon>Onygenales</taxon>
        <taxon>Arthrodermataceae</taxon>
        <taxon>Trichophyton</taxon>
    </lineage>
</organism>
<sequence>MDICLNQFISRALISFMLANTGIPIGVRCQQHAGLWPEMDCMEQQRESALAATRVPAGVFIIIIITIILHITRNQRRQ</sequence>